<feature type="compositionally biased region" description="Basic and acidic residues" evidence="1">
    <location>
        <begin position="112"/>
        <end position="122"/>
    </location>
</feature>
<dbReference type="PANTHER" id="PTHR38463:SF1">
    <property type="entry name" value="STRESS RESPONSE PROTEIN YSNF"/>
    <property type="match status" value="1"/>
</dbReference>
<protein>
    <submittedName>
        <fullName evidence="4">Uncharacterized protein (TIGR02271 family)</fullName>
    </submittedName>
</protein>
<evidence type="ECO:0000259" key="3">
    <source>
        <dbReference type="Pfam" id="PF09557"/>
    </source>
</evidence>
<sequence>MTFKGNINELQSAEVVDSTGDKLGKVGQLYLTDGSQEPSWVTVNLGLFGSKETFIPLADAKFDNGVITVPYEKSFIKDAPNVEDDGKIDHKEEEELYRYYGVAGHGAAGQGGRRDNDLDREAGVAGGAGHDRRDNDLDREAGVDGGVGHDRRDAADQDRRDVADRDRTDVDDADGVTLHAERAEVGTERKETGQARLRKYVVEETEQVEVPVRREEVVLEREPGSGKTGGTIGGGTDEDITVTLHEERPVVSKETVETEKVRLGTKTVEDTETVSTTVAHEEVDLETGEQRGDVTGDKRDI</sequence>
<evidence type="ECO:0000259" key="2">
    <source>
        <dbReference type="Pfam" id="PF05239"/>
    </source>
</evidence>
<dbReference type="Pfam" id="PF09557">
    <property type="entry name" value="DUF2382"/>
    <property type="match status" value="1"/>
</dbReference>
<feature type="compositionally biased region" description="Basic and acidic residues" evidence="1">
    <location>
        <begin position="288"/>
        <end position="301"/>
    </location>
</feature>
<comment type="caution">
    <text evidence="4">The sequence shown here is derived from an EMBL/GenBank/DDBJ whole genome shotgun (WGS) entry which is preliminary data.</text>
</comment>
<feature type="region of interest" description="Disordered" evidence="1">
    <location>
        <begin position="105"/>
        <end position="173"/>
    </location>
</feature>
<feature type="region of interest" description="Disordered" evidence="1">
    <location>
        <begin position="218"/>
        <end position="238"/>
    </location>
</feature>
<dbReference type="Proteomes" id="UP000568050">
    <property type="component" value="Unassembled WGS sequence"/>
</dbReference>
<organism evidence="4 5">
    <name type="scientific">Helcobacillus massiliensis</name>
    <dbReference type="NCBI Taxonomy" id="521392"/>
    <lineage>
        <taxon>Bacteria</taxon>
        <taxon>Bacillati</taxon>
        <taxon>Actinomycetota</taxon>
        <taxon>Actinomycetes</taxon>
        <taxon>Micrococcales</taxon>
        <taxon>Dermabacteraceae</taxon>
        <taxon>Helcobacillus</taxon>
    </lineage>
</organism>
<feature type="region of interest" description="Disordered" evidence="1">
    <location>
        <begin position="272"/>
        <end position="301"/>
    </location>
</feature>
<evidence type="ECO:0000256" key="1">
    <source>
        <dbReference type="SAM" id="MobiDB-lite"/>
    </source>
</evidence>
<dbReference type="InterPro" id="IPR019060">
    <property type="entry name" value="DUF2382"/>
</dbReference>
<feature type="compositionally biased region" description="Gly residues" evidence="1">
    <location>
        <begin position="226"/>
        <end position="235"/>
    </location>
</feature>
<dbReference type="InterPro" id="IPR014747">
    <property type="entry name" value="Bac_photo_RC_H_C"/>
</dbReference>
<dbReference type="AlphaFoldDB" id="A0A839QTU1"/>
<proteinExistence type="predicted"/>
<dbReference type="InterPro" id="IPR027275">
    <property type="entry name" value="PRC-brl_dom"/>
</dbReference>
<reference evidence="4 5" key="1">
    <citation type="submission" date="2020-08" db="EMBL/GenBank/DDBJ databases">
        <title>Sequencing the genomes of 1000 actinobacteria strains.</title>
        <authorList>
            <person name="Klenk H.-P."/>
        </authorList>
    </citation>
    <scope>NUCLEOTIDE SEQUENCE [LARGE SCALE GENOMIC DNA]</scope>
    <source>
        <strain evidence="4 5">DSM 23040</strain>
    </source>
</reference>
<dbReference type="SUPFAM" id="SSF50346">
    <property type="entry name" value="PRC-barrel domain"/>
    <property type="match status" value="1"/>
</dbReference>
<keyword evidence="5" id="KW-1185">Reference proteome</keyword>
<feature type="domain" description="DUF2382" evidence="3">
    <location>
        <begin position="177"/>
        <end position="284"/>
    </location>
</feature>
<dbReference type="RefSeq" id="WP_183375837.1">
    <property type="nucleotide sequence ID" value="NZ_CBCSFZ010000001.1"/>
</dbReference>
<dbReference type="Gene3D" id="3.90.50.10">
    <property type="entry name" value="Photosynthetic Reaction Center, subunit H, domain 2"/>
    <property type="match status" value="1"/>
</dbReference>
<dbReference type="PANTHER" id="PTHR38463">
    <property type="entry name" value="STRESS RESPONSE PROTEIN YSNF"/>
    <property type="match status" value="1"/>
</dbReference>
<evidence type="ECO:0000313" key="4">
    <source>
        <dbReference type="EMBL" id="MBB3023058.1"/>
    </source>
</evidence>
<dbReference type="GO" id="GO:0030077">
    <property type="term" value="C:plasma membrane light-harvesting complex"/>
    <property type="evidence" value="ECO:0007669"/>
    <property type="project" value="InterPro"/>
</dbReference>
<name>A0A839QTU1_9MICO</name>
<accession>A0A839QTU1</accession>
<dbReference type="NCBIfam" id="TIGR02271">
    <property type="entry name" value="YsnF/AvaK domain"/>
    <property type="match status" value="1"/>
</dbReference>
<feature type="domain" description="PRC-barrel" evidence="2">
    <location>
        <begin position="7"/>
        <end position="73"/>
    </location>
</feature>
<evidence type="ECO:0000313" key="5">
    <source>
        <dbReference type="Proteomes" id="UP000568050"/>
    </source>
</evidence>
<dbReference type="InterPro" id="IPR011033">
    <property type="entry name" value="PRC_barrel-like_sf"/>
</dbReference>
<feature type="compositionally biased region" description="Basic and acidic residues" evidence="1">
    <location>
        <begin position="129"/>
        <end position="170"/>
    </location>
</feature>
<dbReference type="Pfam" id="PF05239">
    <property type="entry name" value="PRC"/>
    <property type="match status" value="1"/>
</dbReference>
<dbReference type="EMBL" id="JACHWP010000002">
    <property type="protein sequence ID" value="MBB3023058.1"/>
    <property type="molecule type" value="Genomic_DNA"/>
</dbReference>
<dbReference type="InterPro" id="IPR052967">
    <property type="entry name" value="Stress_Response_Assoc"/>
</dbReference>
<dbReference type="GO" id="GO:0019684">
    <property type="term" value="P:photosynthesis, light reaction"/>
    <property type="evidence" value="ECO:0007669"/>
    <property type="project" value="InterPro"/>
</dbReference>
<gene>
    <name evidence="4" type="ORF">FHX50_001341</name>
</gene>